<feature type="compositionally biased region" description="Basic residues" evidence="3">
    <location>
        <begin position="1054"/>
        <end position="1064"/>
    </location>
</feature>
<feature type="region of interest" description="Disordered" evidence="3">
    <location>
        <begin position="254"/>
        <end position="358"/>
    </location>
</feature>
<feature type="region of interest" description="Disordered" evidence="3">
    <location>
        <begin position="747"/>
        <end position="790"/>
    </location>
</feature>
<feature type="compositionally biased region" description="Polar residues" evidence="3">
    <location>
        <begin position="317"/>
        <end position="328"/>
    </location>
</feature>
<comment type="function">
    <text evidence="1">Component of the MICOS complex, a large protein complex of the mitochondrial inner membrane that plays crucial roles in the maintenance of crista junctions, inner membrane architecture, and formation of contact sites to the outer membrane.</text>
</comment>
<feature type="compositionally biased region" description="Low complexity" evidence="3">
    <location>
        <begin position="266"/>
        <end position="280"/>
    </location>
</feature>
<feature type="signal peptide" evidence="4">
    <location>
        <begin position="1"/>
        <end position="23"/>
    </location>
</feature>
<dbReference type="AlphaFoldDB" id="A0A9P6PJH3"/>
<dbReference type="Proteomes" id="UP000726737">
    <property type="component" value="Unassembled WGS sequence"/>
</dbReference>
<feature type="compositionally biased region" description="Basic and acidic residues" evidence="3">
    <location>
        <begin position="932"/>
        <end position="949"/>
    </location>
</feature>
<keyword evidence="1" id="KW-0496">Mitochondrion</keyword>
<proteinExistence type="predicted"/>
<dbReference type="OrthoDB" id="2399148at2759"/>
<feature type="compositionally biased region" description="Polar residues" evidence="3">
    <location>
        <begin position="987"/>
        <end position="996"/>
    </location>
</feature>
<feature type="chain" id="PRO_5040487381" description="MICOS complex subunit" evidence="4">
    <location>
        <begin position="24"/>
        <end position="1064"/>
    </location>
</feature>
<name>A0A9P6PJH3_9FUNG</name>
<comment type="caution">
    <text evidence="5">The sequence shown here is derived from an EMBL/GenBank/DDBJ whole genome shotgun (WGS) entry which is preliminary data.</text>
</comment>
<feature type="compositionally biased region" description="Basic and acidic residues" evidence="3">
    <location>
        <begin position="286"/>
        <end position="312"/>
    </location>
</feature>
<evidence type="ECO:0000256" key="3">
    <source>
        <dbReference type="SAM" id="MobiDB-lite"/>
    </source>
</evidence>
<dbReference type="PANTHER" id="PTHR28268:SF1">
    <property type="entry name" value="MICOS SUBUNIT MIC26"/>
    <property type="match status" value="1"/>
</dbReference>
<feature type="region of interest" description="Disordered" evidence="3">
    <location>
        <begin position="28"/>
        <end position="58"/>
    </location>
</feature>
<dbReference type="PANTHER" id="PTHR28268">
    <property type="entry name" value="MICOS SUBUNIT MIC26"/>
    <property type="match status" value="1"/>
</dbReference>
<evidence type="ECO:0000256" key="4">
    <source>
        <dbReference type="SAM" id="SignalP"/>
    </source>
</evidence>
<dbReference type="GO" id="GO:0042407">
    <property type="term" value="P:cristae formation"/>
    <property type="evidence" value="ECO:0007669"/>
    <property type="project" value="InterPro"/>
</dbReference>
<feature type="compositionally biased region" description="Polar residues" evidence="3">
    <location>
        <begin position="774"/>
        <end position="787"/>
    </location>
</feature>
<feature type="compositionally biased region" description="Low complexity" evidence="3">
    <location>
        <begin position="38"/>
        <end position="53"/>
    </location>
</feature>
<keyword evidence="6" id="KW-1185">Reference proteome</keyword>
<keyword evidence="2" id="KW-0175">Coiled coil</keyword>
<evidence type="ECO:0000256" key="2">
    <source>
        <dbReference type="SAM" id="Coils"/>
    </source>
</evidence>
<dbReference type="InterPro" id="IPR019166">
    <property type="entry name" value="MIC26/MIC27"/>
</dbReference>
<dbReference type="InterPro" id="IPR033181">
    <property type="entry name" value="Mic26_fungi"/>
</dbReference>
<keyword evidence="1" id="KW-0472">Membrane</keyword>
<dbReference type="GO" id="GO:0061617">
    <property type="term" value="C:MICOS complex"/>
    <property type="evidence" value="ECO:0007669"/>
    <property type="project" value="UniProtKB-UniRule"/>
</dbReference>
<feature type="compositionally biased region" description="Basic and acidic residues" evidence="3">
    <location>
        <begin position="1038"/>
        <end position="1053"/>
    </location>
</feature>
<comment type="subcellular location">
    <subcellularLocation>
        <location evidence="1">Mitochondrion inner membrane</location>
    </subcellularLocation>
</comment>
<feature type="coiled-coil region" evidence="2">
    <location>
        <begin position="490"/>
        <end position="521"/>
    </location>
</feature>
<feature type="region of interest" description="Disordered" evidence="3">
    <location>
        <begin position="921"/>
        <end position="949"/>
    </location>
</feature>
<dbReference type="EMBL" id="JAAAJA010001029">
    <property type="protein sequence ID" value="KAG0248325.1"/>
    <property type="molecule type" value="Genomic_DNA"/>
</dbReference>
<gene>
    <name evidence="5" type="ORF">BG011_000191</name>
</gene>
<feature type="region of interest" description="Disordered" evidence="3">
    <location>
        <begin position="979"/>
        <end position="1064"/>
    </location>
</feature>
<evidence type="ECO:0000313" key="5">
    <source>
        <dbReference type="EMBL" id="KAG0248325.1"/>
    </source>
</evidence>
<comment type="subunit">
    <text evidence="1">Component of the mitochondrial contact site and cristae organizing system (MICOS) complex.</text>
</comment>
<protein>
    <recommendedName>
        <fullName evidence="1">MICOS complex subunit</fullName>
    </recommendedName>
</protein>
<organism evidence="5 6">
    <name type="scientific">Mortierella polycephala</name>
    <dbReference type="NCBI Taxonomy" id="41804"/>
    <lineage>
        <taxon>Eukaryota</taxon>
        <taxon>Fungi</taxon>
        <taxon>Fungi incertae sedis</taxon>
        <taxon>Mucoromycota</taxon>
        <taxon>Mortierellomycotina</taxon>
        <taxon>Mortierellomycetes</taxon>
        <taxon>Mortierellales</taxon>
        <taxon>Mortierellaceae</taxon>
        <taxon>Mortierella</taxon>
    </lineage>
</organism>
<reference evidence="5" key="1">
    <citation type="journal article" date="2020" name="Fungal Divers.">
        <title>Resolving the Mortierellaceae phylogeny through synthesis of multi-gene phylogenetics and phylogenomics.</title>
        <authorList>
            <person name="Vandepol N."/>
            <person name="Liber J."/>
            <person name="Desiro A."/>
            <person name="Na H."/>
            <person name="Kennedy M."/>
            <person name="Barry K."/>
            <person name="Grigoriev I.V."/>
            <person name="Miller A.N."/>
            <person name="O'Donnell K."/>
            <person name="Stajich J.E."/>
            <person name="Bonito G."/>
        </authorList>
    </citation>
    <scope>NUCLEOTIDE SEQUENCE</scope>
    <source>
        <strain evidence="5">KOD948</strain>
    </source>
</reference>
<dbReference type="GO" id="GO:0044284">
    <property type="term" value="C:mitochondrial crista junction"/>
    <property type="evidence" value="ECO:0007669"/>
    <property type="project" value="TreeGrafter"/>
</dbReference>
<sequence length="1064" mass="117832">MAQPLSLATAVGLFFDLLPTVYADEKNFDGRSAPTDRTTTATSNPNSSSSTTNWQRRRGTVLAPEEELMPGLVYVALAGMTGSFIVRQKGLLLKTLSPVAFASAAGYYFLPHTTRNLLGVNQTSYDKLATPYSHSHPHSTYPHSDLSRTDLVTQARGAWNTAETKLDELEDKLSDNIEDETQEVKHQWNTNTAKVEDSKENLKNQLHQTKSWVENKAHEADKALDSAQTKVVDAVEDAKDWVQDKAKLVDRDLESTAKDASSWRTSQKVSSPSVFSTSSSGANGDKQADNKTGTEKTWFHHKSEPAPEETHSHRSKWWSSRTKSTGSTAAEFGGADSGAHDHWSDGEEQGTAKVRDSDNGFWFPRLSGRYGASDGLLDNKDVDRWSSTGEEIGTAKMDESPYAHKHRRSFLGSAPVGKLPREPEYWSNGEEISSADIRDANYYKYAGSFKSGSLGRTSWWDKRSWGTSSDTKDTMSSLKGRAESLVQETKEAAERAGLNLSNNLAEAKKRAETAARQAEATGDTFLRERQLSMERTAWELEQRLAAEKKAADRAAADAKARAHAWELEQLTLADKEVQDRVAREKATAEAKAAQIKAKAEAWALEQKENADMAAKKIHERFLHETAAAEKAAREAKAALEAKLREEKIKLERNARELEERIRIEKAKEDKADAELRAQAAAYTREQKVELEKAEVDAREAKSRAESVLLEKKRAAEHAAKEMADLVAHESAAKIERETRLRAQMDDLKKEKQETSHAGPGSGSGWGWPWSSKSDSNTVYETTSASTTHTRKGYDSTEHLVDHIIEDIKQTKEDIEGGVGHLKDTVLGAGAQATNAGRQSGEAARGAMNGTVEGRGTWTYGSTATVGGINVKASDFGQGVDGVAAKAERDVKFKAEVNGDDKSETARKAYDNVVDAATSLDGQLQHRHHHHEHSREFPVRRQNGNDHHLSDHIRDDLRQTKEDIQRGMEYLKETVYSAEQTADKASSEGKSWLNTKTRQAEEKTSRLESELRTGLDKAGDKIRGMDGGLDETLNPAGREAAEDFWFHAEEDRQRQQQRRGSGRAM</sequence>
<evidence type="ECO:0000313" key="6">
    <source>
        <dbReference type="Proteomes" id="UP000726737"/>
    </source>
</evidence>
<keyword evidence="1" id="KW-0999">Mitochondrion inner membrane</keyword>
<evidence type="ECO:0000256" key="1">
    <source>
        <dbReference type="RuleBase" id="RU363021"/>
    </source>
</evidence>
<feature type="compositionally biased region" description="Basic and acidic residues" evidence="3">
    <location>
        <begin position="997"/>
        <end position="1023"/>
    </location>
</feature>
<keyword evidence="4" id="KW-0732">Signal</keyword>
<dbReference type="Pfam" id="PF09769">
    <property type="entry name" value="ApoO"/>
    <property type="match status" value="1"/>
</dbReference>
<accession>A0A9P6PJH3</accession>
<feature type="coiled-coil region" evidence="2">
    <location>
        <begin position="625"/>
        <end position="710"/>
    </location>
</feature>